<dbReference type="PANTHER" id="PTHR13822">
    <property type="entry name" value="ATP SYNTHASE DELTA/EPSILON CHAIN"/>
    <property type="match status" value="1"/>
</dbReference>
<reference evidence="13 14" key="1">
    <citation type="journal article" date="2012" name="BMC Genomics">
        <title>Genome-guided analysis of physiological and morphological traits of the fermentative acetate oxidizer Thermacetogenium phaeum.</title>
        <authorList>
            <person name="Oehler D."/>
            <person name="Poehlein A."/>
            <person name="Leimbach A."/>
            <person name="Muller N."/>
            <person name="Daniel R."/>
            <person name="Gottschalk G."/>
            <person name="Schink B."/>
        </authorList>
    </citation>
    <scope>NUCLEOTIDE SEQUENCE [LARGE SCALE GENOMIC DNA]</scope>
    <source>
        <strain evidence="14">ATCC BAA-254 / DSM 26808 / PB</strain>
    </source>
</reference>
<evidence type="ECO:0000256" key="7">
    <source>
        <dbReference type="ARBA" id="ARBA00023310"/>
    </source>
</evidence>
<keyword evidence="13" id="KW-0378">Hydrolase</keyword>
<dbReference type="RefSeq" id="WP_015051760.1">
    <property type="nucleotide sequence ID" value="NC_018870.1"/>
</dbReference>
<dbReference type="InterPro" id="IPR036794">
    <property type="entry name" value="ATP_F1_dsu/esu_C_sf"/>
</dbReference>
<dbReference type="InterPro" id="IPR036771">
    <property type="entry name" value="ATPsynth_dsu/esu_N"/>
</dbReference>
<evidence type="ECO:0000256" key="9">
    <source>
        <dbReference type="RuleBase" id="RU003656"/>
    </source>
</evidence>
<dbReference type="GO" id="GO:0005886">
    <property type="term" value="C:plasma membrane"/>
    <property type="evidence" value="ECO:0007669"/>
    <property type="project" value="UniProtKB-SubCell"/>
</dbReference>
<dbReference type="Pfam" id="PF02823">
    <property type="entry name" value="ATP-synt_DE_N"/>
    <property type="match status" value="1"/>
</dbReference>
<dbReference type="OrthoDB" id="9804110at2"/>
<sequence>MAEQAKEKGKTFRLEIVTPERVVVEEDVEGVVIPSQDGLLGILRNHAPIIGGLDIGVIKYVKEGQPHYVACGMGVFEMSGNVLRILPDTAERGERIDVERAKQARQRAEKRLREKAEGLDVLRAELALRRSLARLKAAEAAGKMVK</sequence>
<dbReference type="PANTHER" id="PTHR13822:SF10">
    <property type="entry name" value="ATP SYNTHASE EPSILON CHAIN, CHLOROPLASTIC"/>
    <property type="match status" value="1"/>
</dbReference>
<dbReference type="NCBIfam" id="TIGR01216">
    <property type="entry name" value="ATP_synt_epsi"/>
    <property type="match status" value="1"/>
</dbReference>
<keyword evidence="8" id="KW-0375">Hydrogen ion transport</keyword>
<evidence type="ECO:0000256" key="10">
    <source>
        <dbReference type="SAM" id="Coils"/>
    </source>
</evidence>
<keyword evidence="8" id="KW-1003">Cell membrane</keyword>
<dbReference type="STRING" id="1089553.Tph_c27360"/>
<gene>
    <name evidence="13" type="primary">atpE</name>
    <name evidence="8" type="synonym">atpC</name>
    <name evidence="13" type="ordered locus">Tph_c27360</name>
</gene>
<dbReference type="InterPro" id="IPR001469">
    <property type="entry name" value="ATP_synth_F1_dsu/esu"/>
</dbReference>
<evidence type="ECO:0000256" key="6">
    <source>
        <dbReference type="ARBA" id="ARBA00023196"/>
    </source>
</evidence>
<accession>K4LIT1</accession>
<keyword evidence="7 8" id="KW-0066">ATP synthesis</keyword>
<dbReference type="InterPro" id="IPR020547">
    <property type="entry name" value="ATP_synth_F1_esu_C"/>
</dbReference>
<keyword evidence="6 8" id="KW-0139">CF(1)</keyword>
<evidence type="ECO:0000256" key="5">
    <source>
        <dbReference type="ARBA" id="ARBA00023136"/>
    </source>
</evidence>
<evidence type="ECO:0000313" key="14">
    <source>
        <dbReference type="Proteomes" id="UP000000467"/>
    </source>
</evidence>
<dbReference type="GO" id="GO:0016787">
    <property type="term" value="F:hydrolase activity"/>
    <property type="evidence" value="ECO:0007669"/>
    <property type="project" value="UniProtKB-KW"/>
</dbReference>
<dbReference type="Gene3D" id="2.60.15.10">
    <property type="entry name" value="F0F1 ATP synthase delta/epsilon subunit, N-terminal"/>
    <property type="match status" value="1"/>
</dbReference>
<dbReference type="Gene3D" id="1.20.5.440">
    <property type="entry name" value="ATP synthase delta/epsilon subunit, C-terminal domain"/>
    <property type="match status" value="1"/>
</dbReference>
<dbReference type="SUPFAM" id="SSF46604">
    <property type="entry name" value="Epsilon subunit of F1F0-ATP synthase C-terminal domain"/>
    <property type="match status" value="1"/>
</dbReference>
<evidence type="ECO:0000259" key="12">
    <source>
        <dbReference type="Pfam" id="PF02823"/>
    </source>
</evidence>
<dbReference type="GO" id="GO:0005524">
    <property type="term" value="F:ATP binding"/>
    <property type="evidence" value="ECO:0007669"/>
    <property type="project" value="UniProtKB-UniRule"/>
</dbReference>
<dbReference type="SUPFAM" id="SSF51344">
    <property type="entry name" value="Epsilon subunit of F1F0-ATP synthase N-terminal domain"/>
    <property type="match status" value="1"/>
</dbReference>
<dbReference type="CDD" id="cd12152">
    <property type="entry name" value="F1-ATPase_delta"/>
    <property type="match status" value="1"/>
</dbReference>
<dbReference type="InterPro" id="IPR020546">
    <property type="entry name" value="ATP_synth_F1_dsu/esu_N"/>
</dbReference>
<comment type="function">
    <text evidence="8">Produces ATP from ADP in the presence of a proton gradient across the membrane.</text>
</comment>
<comment type="subunit">
    <text evidence="8 9">F-type ATPases have 2 components, CF(1) - the catalytic core - and CF(0) - the membrane proton channel. CF(1) has five subunits: alpha(3), beta(3), gamma(1), delta(1), epsilon(1). CF(0) has three main subunits: a, b and c.</text>
</comment>
<comment type="subcellular location">
    <subcellularLocation>
        <location evidence="1 8">Cell membrane</location>
        <topology evidence="1 8">Peripheral membrane protein</topology>
    </subcellularLocation>
</comment>
<keyword evidence="4 8" id="KW-0406">Ion transport</keyword>
<keyword evidence="10" id="KW-0175">Coiled coil</keyword>
<dbReference type="Proteomes" id="UP000000467">
    <property type="component" value="Chromosome"/>
</dbReference>
<evidence type="ECO:0000259" key="11">
    <source>
        <dbReference type="Pfam" id="PF00401"/>
    </source>
</evidence>
<name>K4LIT1_THEPS</name>
<dbReference type="AlphaFoldDB" id="K4LIT1"/>
<proteinExistence type="inferred from homology"/>
<keyword evidence="5 8" id="KW-0472">Membrane</keyword>
<evidence type="ECO:0000313" key="13">
    <source>
        <dbReference type="EMBL" id="AFV12901.1"/>
    </source>
</evidence>
<dbReference type="GO" id="GO:0046933">
    <property type="term" value="F:proton-transporting ATP synthase activity, rotational mechanism"/>
    <property type="evidence" value="ECO:0007669"/>
    <property type="project" value="UniProtKB-UniRule"/>
</dbReference>
<dbReference type="HAMAP" id="MF_00530">
    <property type="entry name" value="ATP_synth_epsil_bac"/>
    <property type="match status" value="1"/>
</dbReference>
<feature type="coiled-coil region" evidence="10">
    <location>
        <begin position="98"/>
        <end position="125"/>
    </location>
</feature>
<dbReference type="Pfam" id="PF00401">
    <property type="entry name" value="ATP-synt_DE"/>
    <property type="match status" value="1"/>
</dbReference>
<evidence type="ECO:0000256" key="2">
    <source>
        <dbReference type="ARBA" id="ARBA00005712"/>
    </source>
</evidence>
<comment type="similarity">
    <text evidence="2 8 9">Belongs to the ATPase epsilon chain family.</text>
</comment>
<dbReference type="KEGG" id="tpz:Tph_c27360"/>
<protein>
    <recommendedName>
        <fullName evidence="8">ATP synthase epsilon chain</fullName>
    </recommendedName>
    <alternativeName>
        <fullName evidence="8">ATP synthase F1 sector epsilon subunit</fullName>
    </alternativeName>
    <alternativeName>
        <fullName evidence="8">F-ATPase epsilon subunit</fullName>
    </alternativeName>
</protein>
<evidence type="ECO:0000256" key="4">
    <source>
        <dbReference type="ARBA" id="ARBA00023065"/>
    </source>
</evidence>
<evidence type="ECO:0000256" key="8">
    <source>
        <dbReference type="HAMAP-Rule" id="MF_00530"/>
    </source>
</evidence>
<dbReference type="NCBIfam" id="NF009980">
    <property type="entry name" value="PRK13446.1"/>
    <property type="match status" value="1"/>
</dbReference>
<evidence type="ECO:0000256" key="1">
    <source>
        <dbReference type="ARBA" id="ARBA00004202"/>
    </source>
</evidence>
<feature type="domain" description="ATP synthase F1 complex delta/epsilon subunit N-terminal" evidence="12">
    <location>
        <begin position="12"/>
        <end position="90"/>
    </location>
</feature>
<dbReference type="HOGENOM" id="CLU_084338_1_2_9"/>
<keyword evidence="3 8" id="KW-0813">Transport</keyword>
<feature type="domain" description="ATP synthase epsilon subunit C-terminal" evidence="11">
    <location>
        <begin position="95"/>
        <end position="139"/>
    </location>
</feature>
<dbReference type="GO" id="GO:0045259">
    <property type="term" value="C:proton-transporting ATP synthase complex"/>
    <property type="evidence" value="ECO:0007669"/>
    <property type="project" value="UniProtKB-KW"/>
</dbReference>
<organism evidence="13 14">
    <name type="scientific">Thermacetogenium phaeum (strain ATCC BAA-254 / DSM 26808 / PB)</name>
    <dbReference type="NCBI Taxonomy" id="1089553"/>
    <lineage>
        <taxon>Bacteria</taxon>
        <taxon>Bacillati</taxon>
        <taxon>Bacillota</taxon>
        <taxon>Clostridia</taxon>
        <taxon>Thermoanaerobacterales</taxon>
        <taxon>Thermoanaerobacteraceae</taxon>
        <taxon>Thermacetogenium</taxon>
    </lineage>
</organism>
<dbReference type="eggNOG" id="COG0355">
    <property type="taxonomic scope" value="Bacteria"/>
</dbReference>
<dbReference type="EMBL" id="CP003732">
    <property type="protein sequence ID" value="AFV12901.1"/>
    <property type="molecule type" value="Genomic_DNA"/>
</dbReference>
<evidence type="ECO:0000256" key="3">
    <source>
        <dbReference type="ARBA" id="ARBA00022448"/>
    </source>
</evidence>
<keyword evidence="14" id="KW-1185">Reference proteome</keyword>